<dbReference type="InterPro" id="IPR021457">
    <property type="entry name" value="DUF3108"/>
</dbReference>
<organism evidence="1 2">
    <name type="scientific">Dongia rigui</name>
    <dbReference type="NCBI Taxonomy" id="940149"/>
    <lineage>
        <taxon>Bacteria</taxon>
        <taxon>Pseudomonadati</taxon>
        <taxon>Pseudomonadota</taxon>
        <taxon>Alphaproteobacteria</taxon>
        <taxon>Rhodospirillales</taxon>
        <taxon>Dongiaceae</taxon>
        <taxon>Dongia</taxon>
    </lineage>
</organism>
<name>A0ABU5E1P7_9PROT</name>
<accession>A0ABU5E1P7</accession>
<dbReference type="RefSeq" id="WP_320501950.1">
    <property type="nucleotide sequence ID" value="NZ_JAXCLX010000003.1"/>
</dbReference>
<reference evidence="1 2" key="1">
    <citation type="journal article" date="2013" name="Antonie Van Leeuwenhoek">
        <title>Dongia rigui sp. nov., isolated from freshwater of a large wetland in Korea.</title>
        <authorList>
            <person name="Baik K.S."/>
            <person name="Hwang Y.M."/>
            <person name="Choi J.S."/>
            <person name="Kwon J."/>
            <person name="Seong C.N."/>
        </authorList>
    </citation>
    <scope>NUCLEOTIDE SEQUENCE [LARGE SCALE GENOMIC DNA]</scope>
    <source>
        <strain evidence="1 2">04SU4-P</strain>
    </source>
</reference>
<protein>
    <submittedName>
        <fullName evidence="1">DUF3108 domain-containing protein</fullName>
    </submittedName>
</protein>
<dbReference type="Pfam" id="PF11306">
    <property type="entry name" value="DUF3108"/>
    <property type="match status" value="1"/>
</dbReference>
<dbReference type="EMBL" id="JAXCLX010000003">
    <property type="protein sequence ID" value="MDY0873476.1"/>
    <property type="molecule type" value="Genomic_DNA"/>
</dbReference>
<evidence type="ECO:0000313" key="1">
    <source>
        <dbReference type="EMBL" id="MDY0873476.1"/>
    </source>
</evidence>
<gene>
    <name evidence="1" type="ORF">SMD31_16165</name>
</gene>
<comment type="caution">
    <text evidence="1">The sequence shown here is derived from an EMBL/GenBank/DDBJ whole genome shotgun (WGS) entry which is preliminary data.</text>
</comment>
<keyword evidence="2" id="KW-1185">Reference proteome</keyword>
<dbReference type="Proteomes" id="UP001271769">
    <property type="component" value="Unassembled WGS sequence"/>
</dbReference>
<sequence>MRYFSMPLLAGLAALGLAMAGLAVLNAPARAARPVTLTYAGYMAGLPVFSLTTTVSLPAGTVPGNGGYSIAADGQTAGNFRMLYPYQASVKANGALAGQKAAPQRFQSVSQVMGRQEAVTLTYGSGGKVGINAQPLTRQAQEAAAQGFANGTMDPASAVVGLVAHFAKTHQCEGTYKLFDGVRRYDLTLAQGGFVDLAPLQQSYYDGSATECRAEPQLLQGFSNVAQQSQFYPQSARLWLAPAVEGLPAIPVRIEAQNALGVMVLDLVSVQP</sequence>
<evidence type="ECO:0000313" key="2">
    <source>
        <dbReference type="Proteomes" id="UP001271769"/>
    </source>
</evidence>
<proteinExistence type="predicted"/>